<dbReference type="InterPro" id="IPR000014">
    <property type="entry name" value="PAS"/>
</dbReference>
<dbReference type="EMBL" id="FWWW01000093">
    <property type="protein sequence ID" value="SMB99688.1"/>
    <property type="molecule type" value="Genomic_DNA"/>
</dbReference>
<dbReference type="PROSITE" id="PS50113">
    <property type="entry name" value="PAC"/>
    <property type="match status" value="1"/>
</dbReference>
<evidence type="ECO:0000256" key="5">
    <source>
        <dbReference type="ARBA" id="ARBA00022777"/>
    </source>
</evidence>
<dbReference type="OrthoDB" id="9766459at2"/>
<dbReference type="SMART" id="SM00091">
    <property type="entry name" value="PAS"/>
    <property type="match status" value="2"/>
</dbReference>
<dbReference type="InterPro" id="IPR035965">
    <property type="entry name" value="PAS-like_dom_sf"/>
</dbReference>
<evidence type="ECO:0000256" key="4">
    <source>
        <dbReference type="ARBA" id="ARBA00022679"/>
    </source>
</evidence>
<keyword evidence="9" id="KW-1185">Reference proteome</keyword>
<dbReference type="GO" id="GO:0004673">
    <property type="term" value="F:protein histidine kinase activity"/>
    <property type="evidence" value="ECO:0007669"/>
    <property type="project" value="UniProtKB-EC"/>
</dbReference>
<dbReference type="PANTHER" id="PTHR43304:SF1">
    <property type="entry name" value="PAC DOMAIN-CONTAINING PROTEIN"/>
    <property type="match status" value="1"/>
</dbReference>
<evidence type="ECO:0000313" key="9">
    <source>
        <dbReference type="Proteomes" id="UP000192266"/>
    </source>
</evidence>
<feature type="domain" description="PAS" evidence="6">
    <location>
        <begin position="1"/>
        <end position="64"/>
    </location>
</feature>
<dbReference type="NCBIfam" id="TIGR00229">
    <property type="entry name" value="sensory_box"/>
    <property type="match status" value="1"/>
</dbReference>
<evidence type="ECO:0000256" key="1">
    <source>
        <dbReference type="ARBA" id="ARBA00000085"/>
    </source>
</evidence>
<dbReference type="EC" id="2.7.13.3" evidence="2"/>
<keyword evidence="3" id="KW-0597">Phosphoprotein</keyword>
<evidence type="ECO:0000256" key="3">
    <source>
        <dbReference type="ARBA" id="ARBA00022553"/>
    </source>
</evidence>
<comment type="catalytic activity">
    <reaction evidence="1">
        <text>ATP + protein L-histidine = ADP + protein N-phospho-L-histidine.</text>
        <dbReference type="EC" id="2.7.13.3"/>
    </reaction>
</comment>
<dbReference type="PANTHER" id="PTHR43304">
    <property type="entry name" value="PHYTOCHROME-LIKE PROTEIN CPH1"/>
    <property type="match status" value="1"/>
</dbReference>
<name>A0A1W1W250_9BACT</name>
<organism evidence="8 9">
    <name type="scientific">Hymenobacter roseosalivarius DSM 11622</name>
    <dbReference type="NCBI Taxonomy" id="645990"/>
    <lineage>
        <taxon>Bacteria</taxon>
        <taxon>Pseudomonadati</taxon>
        <taxon>Bacteroidota</taxon>
        <taxon>Cytophagia</taxon>
        <taxon>Cytophagales</taxon>
        <taxon>Hymenobacteraceae</taxon>
        <taxon>Hymenobacter</taxon>
    </lineage>
</organism>
<keyword evidence="5" id="KW-0418">Kinase</keyword>
<accession>A0A1W1W250</accession>
<evidence type="ECO:0000256" key="2">
    <source>
        <dbReference type="ARBA" id="ARBA00012438"/>
    </source>
</evidence>
<dbReference type="Gene3D" id="3.30.450.20">
    <property type="entry name" value="PAS domain"/>
    <property type="match status" value="2"/>
</dbReference>
<dbReference type="CDD" id="cd00130">
    <property type="entry name" value="PAS"/>
    <property type="match status" value="1"/>
</dbReference>
<evidence type="ECO:0000313" key="8">
    <source>
        <dbReference type="EMBL" id="SMB99688.1"/>
    </source>
</evidence>
<dbReference type="AlphaFoldDB" id="A0A1W1W250"/>
<proteinExistence type="predicted"/>
<evidence type="ECO:0000259" key="6">
    <source>
        <dbReference type="PROSITE" id="PS50112"/>
    </source>
</evidence>
<dbReference type="STRING" id="645990.SAMN00120144_3565"/>
<dbReference type="InterPro" id="IPR013655">
    <property type="entry name" value="PAS_fold_3"/>
</dbReference>
<dbReference type="InterPro" id="IPR052162">
    <property type="entry name" value="Sensor_kinase/Photoreceptor"/>
</dbReference>
<feature type="domain" description="PAC" evidence="7">
    <location>
        <begin position="67"/>
        <end position="123"/>
    </location>
</feature>
<sequence>MTESLPSTSFTADQSGQVLYISPQWYAYTGMAPGADITAAWPQLIHPDDLPAVAEQYGAALAGGGPWRYEFRLHGADGQYRWFASQGVPEPLADAEAAGRPRQWFGSNLDVDDLKRAQQQLEEKDQLLTSILSSLPASVVTFEGEGLRYGFFNDTFQRRVQGRAMLGRPAGEVFPEAEAQGFLASLRGVLRTGEPYRGRRYPPRPATRARGSRGTCTWTWPTCPCATASSRPTPSSASPLT</sequence>
<dbReference type="InterPro" id="IPR000700">
    <property type="entry name" value="PAS-assoc_C"/>
</dbReference>
<dbReference type="Pfam" id="PF08447">
    <property type="entry name" value="PAS_3"/>
    <property type="match status" value="1"/>
</dbReference>
<protein>
    <recommendedName>
        <fullName evidence="2">histidine kinase</fullName>
        <ecNumber evidence="2">2.7.13.3</ecNumber>
    </recommendedName>
</protein>
<gene>
    <name evidence="8" type="ORF">SAMN00120144_3565</name>
</gene>
<keyword evidence="4" id="KW-0808">Transferase</keyword>
<dbReference type="Proteomes" id="UP000192266">
    <property type="component" value="Unassembled WGS sequence"/>
</dbReference>
<evidence type="ECO:0000259" key="7">
    <source>
        <dbReference type="PROSITE" id="PS50113"/>
    </source>
</evidence>
<dbReference type="PROSITE" id="PS50112">
    <property type="entry name" value="PAS"/>
    <property type="match status" value="1"/>
</dbReference>
<reference evidence="8 9" key="1">
    <citation type="submission" date="2017-04" db="EMBL/GenBank/DDBJ databases">
        <authorList>
            <person name="Afonso C.L."/>
            <person name="Miller P.J."/>
            <person name="Scott M.A."/>
            <person name="Spackman E."/>
            <person name="Goraichik I."/>
            <person name="Dimitrov K.M."/>
            <person name="Suarez D.L."/>
            <person name="Swayne D.E."/>
        </authorList>
    </citation>
    <scope>NUCLEOTIDE SEQUENCE [LARGE SCALE GENOMIC DNA]</scope>
    <source>
        <strain evidence="8 9">DSM 11622</strain>
    </source>
</reference>
<dbReference type="SUPFAM" id="SSF55785">
    <property type="entry name" value="PYP-like sensor domain (PAS domain)"/>
    <property type="match status" value="2"/>
</dbReference>